<feature type="domain" description="Luciferase-like" evidence="2">
    <location>
        <begin position="11"/>
        <end position="215"/>
    </location>
</feature>
<dbReference type="InterPro" id="IPR036661">
    <property type="entry name" value="Luciferase-like_sf"/>
</dbReference>
<dbReference type="GO" id="GO:0004497">
    <property type="term" value="F:monooxygenase activity"/>
    <property type="evidence" value="ECO:0007669"/>
    <property type="project" value="UniProtKB-KW"/>
</dbReference>
<dbReference type="Proteomes" id="UP000272729">
    <property type="component" value="Unassembled WGS sequence"/>
</dbReference>
<evidence type="ECO:0000256" key="1">
    <source>
        <dbReference type="ARBA" id="ARBA00023002"/>
    </source>
</evidence>
<evidence type="ECO:0000313" key="3">
    <source>
        <dbReference type="EMBL" id="RKT73669.1"/>
    </source>
</evidence>
<dbReference type="AlphaFoldDB" id="A0A495XIU1"/>
<keyword evidence="3" id="KW-0503">Monooxygenase</keyword>
<accession>A0A495XIU1</accession>
<dbReference type="RefSeq" id="WP_121227615.1">
    <property type="nucleotide sequence ID" value="NZ_JBIUBA010000016.1"/>
</dbReference>
<organism evidence="3 4">
    <name type="scientific">Saccharothrix variisporea</name>
    <dbReference type="NCBI Taxonomy" id="543527"/>
    <lineage>
        <taxon>Bacteria</taxon>
        <taxon>Bacillati</taxon>
        <taxon>Actinomycetota</taxon>
        <taxon>Actinomycetes</taxon>
        <taxon>Pseudonocardiales</taxon>
        <taxon>Pseudonocardiaceae</taxon>
        <taxon>Saccharothrix</taxon>
    </lineage>
</organism>
<proteinExistence type="predicted"/>
<evidence type="ECO:0000313" key="4">
    <source>
        <dbReference type="Proteomes" id="UP000272729"/>
    </source>
</evidence>
<dbReference type="PANTHER" id="PTHR43244:SF1">
    <property type="entry name" value="5,10-METHYLENETETRAHYDROMETHANOPTERIN REDUCTASE"/>
    <property type="match status" value="1"/>
</dbReference>
<comment type="caution">
    <text evidence="3">The sequence shown here is derived from an EMBL/GenBank/DDBJ whole genome shotgun (WGS) entry which is preliminary data.</text>
</comment>
<protein>
    <submittedName>
        <fullName evidence="3">Alkanesulfonate monooxygenase SsuD/methylene tetrahydromethanopterin reductase-like flavin-dependent oxidoreductase (Luciferase family)</fullName>
    </submittedName>
</protein>
<sequence>MDVGTTLPGVGHDLVAFAQHAEGLGLESLWHGDHLIPVNPFLDSTLVHATVAAVTTKIKLGFGVMVLPLRQPAWTAKQIATLQHLSGDRVLLGVGSGGEAHGEAAWHAVDVPFAERGKRTDAILEVLPGLVRGEKTLLHGKEIALSPGATMPPVLVGGGGKPALRRAARFGDHWYPAFTTPHAIGKALAELEELAASYGRPRPGVTVGVTVALGDVPTSVIDQRVKGMTDYGLPEEFARQTIITGTPAQAAERFAAFAEAGVDRIVAMPFTEDRFRQTELIAEAVFDGRDSVAAARPPGGRQADGGLATVVL</sequence>
<keyword evidence="4" id="KW-1185">Reference proteome</keyword>
<gene>
    <name evidence="3" type="ORF">DFJ66_7006</name>
</gene>
<dbReference type="InterPro" id="IPR011251">
    <property type="entry name" value="Luciferase-like_dom"/>
</dbReference>
<dbReference type="GO" id="GO:0016705">
    <property type="term" value="F:oxidoreductase activity, acting on paired donors, with incorporation or reduction of molecular oxygen"/>
    <property type="evidence" value="ECO:0007669"/>
    <property type="project" value="InterPro"/>
</dbReference>
<dbReference type="SUPFAM" id="SSF51679">
    <property type="entry name" value="Bacterial luciferase-like"/>
    <property type="match status" value="1"/>
</dbReference>
<reference evidence="3 4" key="1">
    <citation type="submission" date="2018-10" db="EMBL/GenBank/DDBJ databases">
        <title>Sequencing the genomes of 1000 actinobacteria strains.</title>
        <authorList>
            <person name="Klenk H.-P."/>
        </authorList>
    </citation>
    <scope>NUCLEOTIDE SEQUENCE [LARGE SCALE GENOMIC DNA]</scope>
    <source>
        <strain evidence="3 4">DSM 43911</strain>
    </source>
</reference>
<dbReference type="Pfam" id="PF00296">
    <property type="entry name" value="Bac_luciferase"/>
    <property type="match status" value="1"/>
</dbReference>
<dbReference type="EMBL" id="RBXR01000001">
    <property type="protein sequence ID" value="RKT73669.1"/>
    <property type="molecule type" value="Genomic_DNA"/>
</dbReference>
<dbReference type="Gene3D" id="3.20.20.30">
    <property type="entry name" value="Luciferase-like domain"/>
    <property type="match status" value="1"/>
</dbReference>
<name>A0A495XIU1_9PSEU</name>
<dbReference type="InterPro" id="IPR050564">
    <property type="entry name" value="F420-G6PD/mer"/>
</dbReference>
<dbReference type="OrthoDB" id="4566556at2"/>
<keyword evidence="1" id="KW-0560">Oxidoreductase</keyword>
<evidence type="ECO:0000259" key="2">
    <source>
        <dbReference type="Pfam" id="PF00296"/>
    </source>
</evidence>
<dbReference type="PANTHER" id="PTHR43244">
    <property type="match status" value="1"/>
</dbReference>